<feature type="compositionally biased region" description="Polar residues" evidence="7">
    <location>
        <begin position="1351"/>
        <end position="1373"/>
    </location>
</feature>
<feature type="region of interest" description="Disordered" evidence="7">
    <location>
        <begin position="113"/>
        <end position="140"/>
    </location>
</feature>
<gene>
    <name evidence="11" type="primary">LOC108567798</name>
</gene>
<feature type="compositionally biased region" description="Polar residues" evidence="7">
    <location>
        <begin position="1426"/>
        <end position="1435"/>
    </location>
</feature>
<evidence type="ECO:0000259" key="8">
    <source>
        <dbReference type="Pfam" id="PF12931"/>
    </source>
</evidence>
<comment type="similarity">
    <text evidence="2 6">Belongs to the SEC16 family.</text>
</comment>
<feature type="region of interest" description="Disordered" evidence="7">
    <location>
        <begin position="1"/>
        <end position="80"/>
    </location>
</feature>
<name>A0ABM1NAW4_NICVS</name>
<dbReference type="GeneID" id="108567798"/>
<feature type="region of interest" description="Disordered" evidence="7">
    <location>
        <begin position="307"/>
        <end position="620"/>
    </location>
</feature>
<feature type="compositionally biased region" description="Low complexity" evidence="7">
    <location>
        <begin position="46"/>
        <end position="68"/>
    </location>
</feature>
<feature type="region of interest" description="Disordered" evidence="7">
    <location>
        <begin position="642"/>
        <end position="703"/>
    </location>
</feature>
<dbReference type="Pfam" id="PF12932">
    <property type="entry name" value="Sec16"/>
    <property type="match status" value="1"/>
</dbReference>
<feature type="compositionally biased region" description="Polar residues" evidence="7">
    <location>
        <begin position="11"/>
        <end position="45"/>
    </location>
</feature>
<feature type="compositionally biased region" description="Basic and acidic residues" evidence="7">
    <location>
        <begin position="216"/>
        <end position="230"/>
    </location>
</feature>
<feature type="domain" description="Sec16 Sec23-binding" evidence="8">
    <location>
        <begin position="1004"/>
        <end position="1241"/>
    </location>
</feature>
<keyword evidence="3 6" id="KW-0813">Transport</keyword>
<feature type="compositionally biased region" description="Polar residues" evidence="7">
    <location>
        <begin position="1406"/>
        <end position="1417"/>
    </location>
</feature>
<evidence type="ECO:0000256" key="7">
    <source>
        <dbReference type="SAM" id="MobiDB-lite"/>
    </source>
</evidence>
<dbReference type="PANTHER" id="PTHR13402:SF6">
    <property type="entry name" value="SECRETORY 16, ISOFORM I"/>
    <property type="match status" value="1"/>
</dbReference>
<sequence>MSWMKRRSPAAPNTTTPPVQMYNPNQHQDQWSQSNTWFNQQTNEYQSMQLQQQHQQQQQQQQQQQPQQHSNYWEQQGYQDPQANSLYYQNQQHSGYYQQNSTYNQPEFNMFNNQQQQQPQQQQPKEEDAWNWGWGDEDNSNVNTEAVQQTVQSSNDNAPAAIDALVNEEPWNWNVEESATTASSTSNIAGTSNEEEPDHTVFAKVGDANKHRRNSIKPEDFDSGEKKTIKTEWSTESQESSDDVLQTSESLMSRSSTVSHSPLSGQHTPMEVLPPPPIASAKQEPYENSEILAKATASPPLPVKAELKTEPALPPPPKNITPPLDNNPFKRNSGPISHKSINKPTAAPTVPVTDRQFPFNLETVPDNSEQPDVPQLAVAPKPTAKPPVPDNNEVAPINERDQYLETGHLSDETIRMVLGQEPPPPGLSRMVLGQNSSRPLQRMVPGESSSPETTSNYIAPPAEPDDDESENEELDRLSASQQLPRSATIGADTPTPPTTGGAGDGGNESHDGGAIEELASSVKDLSVADEAPRVTTDSDRERKDSSPHRRRYRGDKRYEEDDERDRRDRDRRRYKENPDQVYKERRYDDDTEDYYTDRDRHRDDSRSYGSLRREKDRRRRDYRDYRERDRRDYYYGRYDESYDEDLQRSRPTSRSDSMHDSTYSRDNRRPKHRGVDRDRERERDSRRPPRQPHADSYSHYMQNYNPYDPYNPYYQQYKYWEHLRQTNPKAYSEFYQQYMLQQGMAKGMPPVYGGGVDDRNSVHSGRSSTNDDLAKERYSQQRQRYYEHSMYYRDHQPRSISGHYGLDDSSASRPFDYTDSSLNLDTTMSYGGVSEDQQQQRLTPAKFSSAHVCASISGGKLVKILPNYPMDGQPAMVEINRIEDFLPGDEELREFLDFPGPLVKGVTHKKTVIEYCESKIRSIEGGYGSDDAYTLMWELLVLLLRQNGRVDGADIAELLMKDKRLDYNRRASSVVSNESSVGANEAGSQSGSEIKEEIVTNKFREYLLYGSEKEALEWAMKHGLWGHALFLASKLDKRTYANVMMRFANGLPMNDPLQTLYQLLSGRLPASVTSVQDEKWGDWRPHLAMILSNTTQRPELHRKAITTLADTLMSRGSLYAAQFCYLMAEVGFSRYGSDGAKLVLLGSDHTCRPFHSFATNDAIHMTEVYEYARSLSDANFIIPEFQAYKYLLATRLADRGFLETALSYLERVSMSIIQNPANSQPTLINRVCEMANRLKYNDPVSDEDLVEDLDVNRPDSSWLQDLKVVQNQYSLGLITHDSLANLNIGTPDMEQHEQSNLNHAEDDWNQQPDVVDQPQYGEQQQQWPPQEQQEYIHQQQQPVPDQGGFSGQYNQWNHQQHSYSQPEMQSTVQPVEDPQQHHADYWQPAQNEPEESVVKDEEDVQPQISMPNQSNSLPYGEEDYNESTPTPQKQASPEKKAAQPTPKKAPAKQASNGWFGGIFKGILRPKNQMKLPDDKNPSIVWDQEKKRWINMDEDGNETVSELKPPPKMSEMQMNGANKAMTQPPRIPEPVQSQPVMNQQPMVMNQQPNIQQTIQQQPQPPTQPTNMFKLQRNRNLKKSYVDVFNPDGKATVPPSIMPPDPYAPPTVQSSNLNFFVPAPMADPNAPMDFLTPTTMMTQATDSQTMSRWSSASSLSREVQYYMQAKNIPSHIAYASKPAGGAVGF</sequence>
<feature type="compositionally biased region" description="Acidic residues" evidence="7">
    <location>
        <begin position="463"/>
        <end position="473"/>
    </location>
</feature>
<evidence type="ECO:0000313" key="10">
    <source>
        <dbReference type="Proteomes" id="UP000695000"/>
    </source>
</evidence>
<keyword evidence="10" id="KW-1185">Reference proteome</keyword>
<feature type="compositionally biased region" description="Acidic residues" evidence="7">
    <location>
        <begin position="1392"/>
        <end position="1404"/>
    </location>
</feature>
<evidence type="ECO:0000313" key="11">
    <source>
        <dbReference type="RefSeq" id="XP_017783964.1"/>
    </source>
</evidence>
<feature type="region of interest" description="Disordered" evidence="7">
    <location>
        <begin position="1308"/>
        <end position="1457"/>
    </location>
</feature>
<feature type="compositionally biased region" description="Polar residues" evidence="7">
    <location>
        <begin position="231"/>
        <end position="267"/>
    </location>
</feature>
<dbReference type="CDD" id="cd09233">
    <property type="entry name" value="ACE1-Sec16-like"/>
    <property type="match status" value="1"/>
</dbReference>
<dbReference type="InterPro" id="IPR024340">
    <property type="entry name" value="Sec16_CCD"/>
</dbReference>
<feature type="compositionally biased region" description="Low complexity" evidence="7">
    <location>
        <begin position="1442"/>
        <end position="1454"/>
    </location>
</feature>
<proteinExistence type="inferred from homology"/>
<evidence type="ECO:0000256" key="4">
    <source>
        <dbReference type="ARBA" id="ARBA00022824"/>
    </source>
</evidence>
<keyword evidence="4 6" id="KW-0256">Endoplasmic reticulum</keyword>
<feature type="compositionally biased region" description="Polar residues" evidence="7">
    <location>
        <begin position="69"/>
        <end position="80"/>
    </location>
</feature>
<feature type="compositionally biased region" description="Basic and acidic residues" evidence="7">
    <location>
        <begin position="555"/>
        <end position="588"/>
    </location>
</feature>
<feature type="compositionally biased region" description="Polar residues" evidence="7">
    <location>
        <begin position="447"/>
        <end position="457"/>
    </location>
</feature>
<feature type="compositionally biased region" description="Polar residues" evidence="7">
    <location>
        <begin position="762"/>
        <end position="771"/>
    </location>
</feature>
<dbReference type="Gene3D" id="1.25.40.1030">
    <property type="match status" value="1"/>
</dbReference>
<dbReference type="Pfam" id="PF12931">
    <property type="entry name" value="TPR_Sec16"/>
    <property type="match status" value="1"/>
</dbReference>
<evidence type="ECO:0000256" key="2">
    <source>
        <dbReference type="ARBA" id="ARBA00005927"/>
    </source>
</evidence>
<evidence type="ECO:0000256" key="1">
    <source>
        <dbReference type="ARBA" id="ARBA00004240"/>
    </source>
</evidence>
<feature type="compositionally biased region" description="Low complexity" evidence="7">
    <location>
        <begin position="114"/>
        <end position="123"/>
    </location>
</feature>
<feature type="compositionally biased region" description="Basic and acidic residues" evidence="7">
    <location>
        <begin position="656"/>
        <end position="687"/>
    </location>
</feature>
<evidence type="ECO:0000256" key="3">
    <source>
        <dbReference type="ARBA" id="ARBA00022448"/>
    </source>
</evidence>
<comment type="subcellular location">
    <subcellularLocation>
        <location evidence="1">Endoplasmic reticulum</location>
    </subcellularLocation>
    <subcellularLocation>
        <location evidence="6">Golgi apparatus membrane</location>
    </subcellularLocation>
</comment>
<evidence type="ECO:0000256" key="6">
    <source>
        <dbReference type="RuleBase" id="RU364101"/>
    </source>
</evidence>
<reference evidence="11" key="1">
    <citation type="submission" date="2025-08" db="UniProtKB">
        <authorList>
            <consortium name="RefSeq"/>
        </authorList>
    </citation>
    <scope>IDENTIFICATION</scope>
    <source>
        <tissue evidence="11">Whole Larva</tissue>
    </source>
</reference>
<feature type="domain" description="Sec16 central conserved" evidence="9">
    <location>
        <begin position="870"/>
        <end position="948"/>
    </location>
</feature>
<evidence type="ECO:0000259" key="9">
    <source>
        <dbReference type="Pfam" id="PF12932"/>
    </source>
</evidence>
<keyword evidence="6" id="KW-0472">Membrane</keyword>
<keyword evidence="6" id="KW-0333">Golgi apparatus</keyword>
<protein>
    <recommendedName>
        <fullName evidence="6">Protein transport protein sec16</fullName>
    </recommendedName>
</protein>
<dbReference type="InterPro" id="IPR024298">
    <property type="entry name" value="Sec16_Sec23-bd"/>
</dbReference>
<feature type="compositionally biased region" description="Low complexity" evidence="7">
    <location>
        <begin position="178"/>
        <end position="192"/>
    </location>
</feature>
<feature type="compositionally biased region" description="Low complexity" evidence="7">
    <location>
        <begin position="1317"/>
        <end position="1344"/>
    </location>
</feature>
<feature type="compositionally biased region" description="Basic and acidic residues" evidence="7">
    <location>
        <begin position="530"/>
        <end position="547"/>
    </location>
</feature>
<feature type="region of interest" description="Disordered" evidence="7">
    <location>
        <begin position="178"/>
        <end position="287"/>
    </location>
</feature>
<feature type="compositionally biased region" description="Basic and acidic residues" evidence="7">
    <location>
        <begin position="398"/>
        <end position="414"/>
    </location>
</feature>
<keyword evidence="6" id="KW-0653">Protein transport</keyword>
<feature type="region of interest" description="Disordered" evidence="7">
    <location>
        <begin position="755"/>
        <end position="778"/>
    </location>
</feature>
<accession>A0ABM1NAW4</accession>
<dbReference type="RefSeq" id="XP_017783964.1">
    <property type="nucleotide sequence ID" value="XM_017928475.1"/>
</dbReference>
<keyword evidence="5 6" id="KW-0931">ER-Golgi transport</keyword>
<feature type="compositionally biased region" description="Basic and acidic residues" evidence="7">
    <location>
        <begin position="595"/>
        <end position="620"/>
    </location>
</feature>
<evidence type="ECO:0000256" key="5">
    <source>
        <dbReference type="ARBA" id="ARBA00022892"/>
    </source>
</evidence>
<dbReference type="Proteomes" id="UP000695000">
    <property type="component" value="Unplaced"/>
</dbReference>
<organism evidence="10 11">
    <name type="scientific">Nicrophorus vespilloides</name>
    <name type="common">Boreal carrion beetle</name>
    <dbReference type="NCBI Taxonomy" id="110193"/>
    <lineage>
        <taxon>Eukaryota</taxon>
        <taxon>Metazoa</taxon>
        <taxon>Ecdysozoa</taxon>
        <taxon>Arthropoda</taxon>
        <taxon>Hexapoda</taxon>
        <taxon>Insecta</taxon>
        <taxon>Pterygota</taxon>
        <taxon>Neoptera</taxon>
        <taxon>Endopterygota</taxon>
        <taxon>Coleoptera</taxon>
        <taxon>Polyphaga</taxon>
        <taxon>Staphyliniformia</taxon>
        <taxon>Silphidae</taxon>
        <taxon>Nicrophorinae</taxon>
        <taxon>Nicrophorus</taxon>
    </lineage>
</organism>
<dbReference type="PANTHER" id="PTHR13402">
    <property type="entry name" value="RGPR-RELATED"/>
    <property type="match status" value="1"/>
</dbReference>